<name>A0A916LEI0_MYCTX</name>
<evidence type="ECO:0000313" key="3">
    <source>
        <dbReference type="Proteomes" id="UP000039021"/>
    </source>
</evidence>
<accession>A0A916LEI0</accession>
<comment type="caution">
    <text evidence="2">The sequence shown here is derived from an EMBL/GenBank/DDBJ whole genome shotgun (WGS) entry which is preliminary data.</text>
</comment>
<evidence type="ECO:0000256" key="1">
    <source>
        <dbReference type="SAM" id="MobiDB-lite"/>
    </source>
</evidence>
<proteinExistence type="predicted"/>
<organism evidence="2 3">
    <name type="scientific">Mycobacterium tuberculosis</name>
    <dbReference type="NCBI Taxonomy" id="1773"/>
    <lineage>
        <taxon>Bacteria</taxon>
        <taxon>Bacillati</taxon>
        <taxon>Actinomycetota</taxon>
        <taxon>Actinomycetes</taxon>
        <taxon>Mycobacteriales</taxon>
        <taxon>Mycobacteriaceae</taxon>
        <taxon>Mycobacterium</taxon>
        <taxon>Mycobacterium tuberculosis complex</taxon>
    </lineage>
</organism>
<sequence length="61" mass="6631">MQAKNPLRLLGGRGDLHDRDAGGIRRQHRVRIGDDPVELGEDLGLDGLVLDNGLDHQLPIG</sequence>
<evidence type="ECO:0000313" key="2">
    <source>
        <dbReference type="EMBL" id="COZ87062.1"/>
    </source>
</evidence>
<dbReference type="AlphaFoldDB" id="A0A916LEI0"/>
<reference evidence="3" key="1">
    <citation type="submission" date="2015-03" db="EMBL/GenBank/DDBJ databases">
        <authorList>
            <consortium name="Pathogen Informatics"/>
        </authorList>
    </citation>
    <scope>NUCLEOTIDE SEQUENCE [LARGE SCALE GENOMIC DNA]</scope>
    <source>
        <strain evidence="3">N09902308</strain>
    </source>
</reference>
<gene>
    <name evidence="2" type="ORF">ERS007739_04208</name>
</gene>
<protein>
    <submittedName>
        <fullName evidence="2">Uncharacterized protein</fullName>
    </submittedName>
</protein>
<feature type="region of interest" description="Disordered" evidence="1">
    <location>
        <begin position="1"/>
        <end position="22"/>
    </location>
</feature>
<dbReference type="Proteomes" id="UP000039021">
    <property type="component" value="Unassembled WGS sequence"/>
</dbReference>
<dbReference type="EMBL" id="CSBK01002479">
    <property type="protein sequence ID" value="COZ87062.1"/>
    <property type="molecule type" value="Genomic_DNA"/>
</dbReference>